<protein>
    <recommendedName>
        <fullName evidence="1">DNA-directed RNA polymerase</fullName>
        <ecNumber evidence="1">2.7.7.6</ecNumber>
    </recommendedName>
</protein>
<dbReference type="GO" id="GO:0000428">
    <property type="term" value="C:DNA-directed RNA polymerase complex"/>
    <property type="evidence" value="ECO:0007669"/>
    <property type="project" value="UniProtKB-KW"/>
</dbReference>
<dbReference type="AlphaFoldDB" id="A0A146KHG6"/>
<accession>A0A146KHG6</accession>
<dbReference type="SMART" id="SM00663">
    <property type="entry name" value="RPOLA_N"/>
    <property type="match status" value="1"/>
</dbReference>
<dbReference type="Gene3D" id="1.10.274.100">
    <property type="entry name" value="RNA polymerase Rpb1, domain 3"/>
    <property type="match status" value="1"/>
</dbReference>
<dbReference type="InterPro" id="IPR045867">
    <property type="entry name" value="DNA-dir_RpoC_beta_prime"/>
</dbReference>
<dbReference type="PANTHER" id="PTHR19376">
    <property type="entry name" value="DNA-DIRECTED RNA POLYMERASE"/>
    <property type="match status" value="1"/>
</dbReference>
<evidence type="ECO:0000256" key="4">
    <source>
        <dbReference type="ARBA" id="ARBA00022695"/>
    </source>
</evidence>
<gene>
    <name evidence="8" type="ORF">TPC1_12363</name>
</gene>
<dbReference type="InterPro" id="IPR000722">
    <property type="entry name" value="RNA_pol_asu"/>
</dbReference>
<dbReference type="EC" id="2.7.7.6" evidence="1"/>
<dbReference type="Gene3D" id="2.40.40.20">
    <property type="match status" value="1"/>
</dbReference>
<dbReference type="InterPro" id="IPR006592">
    <property type="entry name" value="RNA_pol_N"/>
</dbReference>
<keyword evidence="5" id="KW-0804">Transcription</keyword>
<evidence type="ECO:0000256" key="6">
    <source>
        <dbReference type="ARBA" id="ARBA00048552"/>
    </source>
</evidence>
<dbReference type="SUPFAM" id="SSF64484">
    <property type="entry name" value="beta and beta-prime subunits of DNA dependent RNA-polymerase"/>
    <property type="match status" value="1"/>
</dbReference>
<dbReference type="InterPro" id="IPR042102">
    <property type="entry name" value="RNA_pol_Rpb1_3_sf"/>
</dbReference>
<evidence type="ECO:0000259" key="7">
    <source>
        <dbReference type="SMART" id="SM00663"/>
    </source>
</evidence>
<keyword evidence="3" id="KW-0808">Transferase</keyword>
<dbReference type="GO" id="GO:0006351">
    <property type="term" value="P:DNA-templated transcription"/>
    <property type="evidence" value="ECO:0007669"/>
    <property type="project" value="InterPro"/>
</dbReference>
<dbReference type="Pfam" id="PF00623">
    <property type="entry name" value="RNA_pol_Rpb1_2"/>
    <property type="match status" value="1"/>
</dbReference>
<proteinExistence type="predicted"/>
<feature type="domain" description="RNA polymerase N-terminal" evidence="7">
    <location>
        <begin position="3"/>
        <end position="237"/>
    </location>
</feature>
<evidence type="ECO:0000256" key="5">
    <source>
        <dbReference type="ARBA" id="ARBA00023163"/>
    </source>
</evidence>
<organism evidence="8">
    <name type="scientific">Trepomonas sp. PC1</name>
    <dbReference type="NCBI Taxonomy" id="1076344"/>
    <lineage>
        <taxon>Eukaryota</taxon>
        <taxon>Metamonada</taxon>
        <taxon>Diplomonadida</taxon>
        <taxon>Hexamitidae</taxon>
        <taxon>Hexamitinae</taxon>
        <taxon>Trepomonas</taxon>
    </lineage>
</organism>
<evidence type="ECO:0000256" key="3">
    <source>
        <dbReference type="ARBA" id="ARBA00022679"/>
    </source>
</evidence>
<dbReference type="Gene3D" id="6.10.250.2940">
    <property type="match status" value="1"/>
</dbReference>
<dbReference type="Gene3D" id="3.30.1490.180">
    <property type="entry name" value="RNA polymerase ii"/>
    <property type="match status" value="1"/>
</dbReference>
<comment type="catalytic activity">
    <reaction evidence="6">
        <text>RNA(n) + a ribonucleoside 5'-triphosphate = RNA(n+1) + diphosphate</text>
        <dbReference type="Rhea" id="RHEA:21248"/>
        <dbReference type="Rhea" id="RHEA-COMP:14527"/>
        <dbReference type="Rhea" id="RHEA-COMP:17342"/>
        <dbReference type="ChEBI" id="CHEBI:33019"/>
        <dbReference type="ChEBI" id="CHEBI:61557"/>
        <dbReference type="ChEBI" id="CHEBI:140395"/>
        <dbReference type="EC" id="2.7.7.6"/>
    </reaction>
</comment>
<reference evidence="8" key="1">
    <citation type="submission" date="2015-07" db="EMBL/GenBank/DDBJ databases">
        <title>Adaptation to a free-living lifestyle via gene acquisitions in the diplomonad Trepomonas sp. PC1.</title>
        <authorList>
            <person name="Xu F."/>
            <person name="Jerlstrom-Hultqvist J."/>
            <person name="Kolisko M."/>
            <person name="Simpson A.G.B."/>
            <person name="Roger A.J."/>
            <person name="Svard S.G."/>
            <person name="Andersson J.O."/>
        </authorList>
    </citation>
    <scope>NUCLEOTIDE SEQUENCE</scope>
    <source>
        <strain evidence="8">PC1</strain>
    </source>
</reference>
<feature type="non-terminal residue" evidence="8">
    <location>
        <position position="1"/>
    </location>
</feature>
<sequence length="965" mass="110593">ADQLFDALGLLTKKVKMYLNDSEISIAHFIDQKQGLMRSNIQGKRCNFTARSVITPDICLKMNQIGISQKLCDQLLQEDYVNDYNKAQLLQQFDEKKIKIVEFEDQVYDLTKVNCDTKKQLRSKINFKQQIKVYKTFKENDYVLFNRQPTLHKSSLLAFKIKILPGDSSTIKLPYSACQGFNADFDGDEMNMHLPQDYNAKAECQLCDAGQENVDLATGIVSCGLIQDLLVAAWKLSQHKFITMGQFSQIVFIGDQIKNQDGKSKIQQNEWVSPGEDFPAIMYPKQLFTTKQVVSAVLGMSTRKPINYAHSGVKIQMNQFVVGSLTGKHLKSGEESLLQTIFNLEGSCQKFVDNFTQVLRKYQYTNSHSFSLKDVAQQLNTTDLTQNQFIKQSQTFQKQIVMNNFSLMPLIKSKGQLLNVIQIQIALGIVNNHFIKSNFSTGLSAHDFYQHACDGQSEIIAQQPHTQRIGKIQRALVKQLEDYVVCNSGQVRNQNGKLLQQLYNHTGIDPSRVHLLKGKDIIKNDHIFKKYDEKYNIFSLIDRLHNIRHQIQNDKLNFKKHQNKQLFVEMQQILFNLGFKMQKQNLKENPLQELEKLSTNLKELVNFPTTISPYLNSFVTLKSFKLQYSAQRIIYPQLKDNYLQRLHKVYQRSLIQPYTNVGVLAAQSVGQPLTQMILNAFHIVGSTKSPLHQLENVLFGFSSNQTSSVQTTKQFSLPVLNFSQLVKRYKLTKSTKLIGVELEVSSLGTLQQSNFLQTHFTEFSRRFLQNLIEFNHFRFSEDAFQIQSQLRFGVYDLQVTVPFNCSFQTQILQQTLDFKITKNFKLQHSVLSLQDGESLQTLKQMKNTKPQTLHSQNVHQIYREFGIEACNKFVFEELKQILENVKVLDCHLQLIADHMTHNQLQFATRYSRGDVVQKASFETCSQTLHNGAFFKLEGNGISSDVAVGAPAKCGTGLVQLKQIVE</sequence>
<evidence type="ECO:0000256" key="1">
    <source>
        <dbReference type="ARBA" id="ARBA00012418"/>
    </source>
</evidence>
<dbReference type="InterPro" id="IPR007081">
    <property type="entry name" value="RNA_pol_Rpb1_5"/>
</dbReference>
<dbReference type="Pfam" id="PF04998">
    <property type="entry name" value="RNA_pol_Rpb1_5"/>
    <property type="match status" value="1"/>
</dbReference>
<dbReference type="GO" id="GO:0003899">
    <property type="term" value="F:DNA-directed RNA polymerase activity"/>
    <property type="evidence" value="ECO:0007669"/>
    <property type="project" value="UniProtKB-EC"/>
</dbReference>
<keyword evidence="4" id="KW-0548">Nucleotidyltransferase</keyword>
<dbReference type="GO" id="GO:0003677">
    <property type="term" value="F:DNA binding"/>
    <property type="evidence" value="ECO:0007669"/>
    <property type="project" value="InterPro"/>
</dbReference>
<dbReference type="PANTHER" id="PTHR19376:SF32">
    <property type="entry name" value="DNA-DIRECTED RNA POLYMERASE III SUBUNIT RPC1"/>
    <property type="match status" value="1"/>
</dbReference>
<evidence type="ECO:0000313" key="8">
    <source>
        <dbReference type="EMBL" id="JAP94841.1"/>
    </source>
</evidence>
<name>A0A146KHG6_9EUKA</name>
<dbReference type="EMBL" id="GDID01001765">
    <property type="protein sequence ID" value="JAP94841.1"/>
    <property type="molecule type" value="Transcribed_RNA"/>
</dbReference>
<evidence type="ECO:0000256" key="2">
    <source>
        <dbReference type="ARBA" id="ARBA00022478"/>
    </source>
</evidence>
<keyword evidence="2 8" id="KW-0240">DNA-directed RNA polymerase</keyword>